<feature type="binding site" evidence="5">
    <location>
        <position position="301"/>
    </location>
    <ligand>
        <name>a divalent metal cation</name>
        <dbReference type="ChEBI" id="CHEBI:60240"/>
        <label>2</label>
        <note>catalytic</note>
    </ligand>
</feature>
<comment type="catalytic activity">
    <reaction evidence="5 6">
        <text>Release of N-terminal amino acids, preferentially methionine, from peptides and arylamides.</text>
        <dbReference type="EC" id="3.4.11.18"/>
    </reaction>
</comment>
<accession>A0A9D4YL95</accession>
<dbReference type="PANTHER" id="PTHR43330:SF8">
    <property type="entry name" value="METHIONINE AMINOPEPTIDASE 1D, MITOCHONDRIAL"/>
    <property type="match status" value="1"/>
</dbReference>
<feature type="binding site" evidence="5">
    <location>
        <position position="206"/>
    </location>
    <ligand>
        <name>a divalent metal cation</name>
        <dbReference type="ChEBI" id="CHEBI:60240"/>
        <label>1</label>
    </ligand>
</feature>
<dbReference type="HAMAP" id="MF_01974">
    <property type="entry name" value="MetAP_1"/>
    <property type="match status" value="1"/>
</dbReference>
<evidence type="ECO:0000256" key="6">
    <source>
        <dbReference type="RuleBase" id="RU003653"/>
    </source>
</evidence>
<feature type="binding site" evidence="5">
    <location>
        <position position="178"/>
    </location>
    <ligand>
        <name>substrate</name>
    </ligand>
</feature>
<evidence type="ECO:0000256" key="4">
    <source>
        <dbReference type="ARBA" id="ARBA00022801"/>
    </source>
</evidence>
<evidence type="ECO:0000256" key="1">
    <source>
        <dbReference type="ARBA" id="ARBA00022438"/>
    </source>
</evidence>
<evidence type="ECO:0000256" key="5">
    <source>
        <dbReference type="HAMAP-Rule" id="MF_03174"/>
    </source>
</evidence>
<dbReference type="Gramene" id="PSAT_LOCUS8122_t1">
    <property type="protein sequence ID" value="CAL5187904.1"/>
    <property type="gene ID" value="PSAT_LOCUS8122"/>
</dbReference>
<comment type="function">
    <text evidence="6">Cotranslationally removes the N-terminal methionine from nascent proteins. The N-terminal methionine is often cleaved when the second residue in the primary sequence is small and uncharged (Met-Ala-, Cys, Gly, Pro, Ser, Thr, or Val).</text>
</comment>
<sequence>MAMSSSSVSLLKSSFMGDRFLRSSRHQSLPQLFTYKQRINRVSMQLPRSLSGLTNFLFNRNIDDTKRKLLRPGIVSPRRKVPKEITKPPYVKSRVPPGIASEPEVHDENGIECMRASGRLAAQVLQYAGSLVKPGITTDEIDEAVHQMIVDNGAYPSPLGYGGFPKSVCTSVNECICHGIPDSRSLEDGDIINIDVTVYLNGYHGDTSTTFFCGDVDDEAKKLVQVTKETLDKAISICGPGVEFKKIGKIIHDHADKYGYGVVEQFVGHGVGRVFHAEPVILHFRNNEDGRMMLNQTFTIEPMLTMGSINPVMWKDNWTVVTDDGSLSAQFEHTILITPGGAEIMTQC</sequence>
<keyword evidence="2 5" id="KW-0645">Protease</keyword>
<comment type="caution">
    <text evidence="8">The sequence shown here is derived from an EMBL/GenBank/DDBJ whole genome shotgun (WGS) entry which is preliminary data.</text>
</comment>
<dbReference type="Pfam" id="PF00557">
    <property type="entry name" value="Peptidase_M24"/>
    <property type="match status" value="1"/>
</dbReference>
<dbReference type="CDD" id="cd01086">
    <property type="entry name" value="MetAP1"/>
    <property type="match status" value="1"/>
</dbReference>
<evidence type="ECO:0000256" key="2">
    <source>
        <dbReference type="ARBA" id="ARBA00022670"/>
    </source>
</evidence>
<name>A0A9D4YL95_PEA</name>
<dbReference type="Gramene" id="Psat02G0487400-T1">
    <property type="protein sequence ID" value="KAI5439260.1"/>
    <property type="gene ID" value="KIW84_024874"/>
</dbReference>
<dbReference type="Proteomes" id="UP001058974">
    <property type="component" value="Chromosome 2"/>
</dbReference>
<dbReference type="EC" id="3.4.11.18" evidence="6"/>
<dbReference type="PROSITE" id="PS00680">
    <property type="entry name" value="MAP_1"/>
    <property type="match status" value="1"/>
</dbReference>
<dbReference type="InterPro" id="IPR002467">
    <property type="entry name" value="Pept_M24A_MAP1"/>
</dbReference>
<comment type="cofactor">
    <cofactor evidence="5">
        <name>Co(2+)</name>
        <dbReference type="ChEBI" id="CHEBI:48828"/>
    </cofactor>
    <cofactor evidence="5">
        <name>Zn(2+)</name>
        <dbReference type="ChEBI" id="CHEBI:29105"/>
    </cofactor>
    <cofactor evidence="5">
        <name>Mn(2+)</name>
        <dbReference type="ChEBI" id="CHEBI:29035"/>
    </cofactor>
    <cofactor evidence="5">
        <name>Fe(2+)</name>
        <dbReference type="ChEBI" id="CHEBI:29033"/>
    </cofactor>
    <text evidence="5">Binds 2 divalent metal cations per subunit. Has a high-affinity and a low affinity metal-binding site. The true nature of the physiological cofactor is under debate. The enzyme is active with cobalt, zinc, manganese or divalent iron ions. Most likely, methionine aminopeptidases function as mononuclear Fe(2+)-metalloproteases under physiological conditions, and the catalytically relevant metal-binding site has been assigned to the histidine-containing high-affinity site.</text>
</comment>
<dbReference type="GO" id="GO:0046872">
    <property type="term" value="F:metal ion binding"/>
    <property type="evidence" value="ECO:0007669"/>
    <property type="project" value="UniProtKB-UniRule"/>
</dbReference>
<dbReference type="EMBL" id="JAMSHJ010000002">
    <property type="protein sequence ID" value="KAI5439260.1"/>
    <property type="molecule type" value="Genomic_DNA"/>
</dbReference>
<dbReference type="GO" id="GO:0006508">
    <property type="term" value="P:proteolysis"/>
    <property type="evidence" value="ECO:0007669"/>
    <property type="project" value="UniProtKB-KW"/>
</dbReference>
<evidence type="ECO:0000256" key="3">
    <source>
        <dbReference type="ARBA" id="ARBA00022723"/>
    </source>
</evidence>
<feature type="domain" description="Peptidase M24" evidence="7">
    <location>
        <begin position="112"/>
        <end position="338"/>
    </location>
</feature>
<evidence type="ECO:0000313" key="9">
    <source>
        <dbReference type="Proteomes" id="UP001058974"/>
    </source>
</evidence>
<keyword evidence="9" id="KW-1185">Reference proteome</keyword>
<dbReference type="InterPro" id="IPR036005">
    <property type="entry name" value="Creatinase/aminopeptidase-like"/>
</dbReference>
<evidence type="ECO:0000313" key="8">
    <source>
        <dbReference type="EMBL" id="KAI5439260.1"/>
    </source>
</evidence>
<proteinExistence type="inferred from homology"/>
<dbReference type="AlphaFoldDB" id="A0A9D4YL95"/>
<feature type="binding site" evidence="5">
    <location>
        <position position="276"/>
    </location>
    <ligand>
        <name>substrate</name>
    </ligand>
</feature>
<protein>
    <recommendedName>
        <fullName evidence="6">Methionine aminopeptidase</fullName>
        <ecNumber evidence="6">3.4.11.18</ecNumber>
    </recommendedName>
</protein>
<dbReference type="GO" id="GO:0070006">
    <property type="term" value="F:metalloaminopeptidase activity"/>
    <property type="evidence" value="ECO:0007669"/>
    <property type="project" value="UniProtKB-UniRule"/>
</dbReference>
<dbReference type="NCBIfam" id="TIGR00500">
    <property type="entry name" value="met_pdase_I"/>
    <property type="match status" value="1"/>
</dbReference>
<dbReference type="PANTHER" id="PTHR43330">
    <property type="entry name" value="METHIONINE AMINOPEPTIDASE"/>
    <property type="match status" value="1"/>
</dbReference>
<dbReference type="InterPro" id="IPR001714">
    <property type="entry name" value="Pept_M24_MAP"/>
</dbReference>
<comment type="similarity">
    <text evidence="5">Belongs to the peptidase M24A family. Methionine aminopeptidase type 1 subfamily.</text>
</comment>
<feature type="binding site" evidence="5">
    <location>
        <position position="269"/>
    </location>
    <ligand>
        <name>a divalent metal cation</name>
        <dbReference type="ChEBI" id="CHEBI:60240"/>
        <label>2</label>
        <note>catalytic</note>
    </ligand>
</feature>
<feature type="binding site" evidence="5">
    <location>
        <position position="206"/>
    </location>
    <ligand>
        <name>a divalent metal cation</name>
        <dbReference type="ChEBI" id="CHEBI:60240"/>
        <label>2</label>
        <note>catalytic</note>
    </ligand>
</feature>
<keyword evidence="4 5" id="KW-0378">Hydrolase</keyword>
<keyword evidence="3 5" id="KW-0479">Metal-binding</keyword>
<gene>
    <name evidence="8" type="ORF">KIW84_024874</name>
</gene>
<reference evidence="8 9" key="1">
    <citation type="journal article" date="2022" name="Nat. Genet.">
        <title>Improved pea reference genome and pan-genome highlight genomic features and evolutionary characteristics.</title>
        <authorList>
            <person name="Yang T."/>
            <person name="Liu R."/>
            <person name="Luo Y."/>
            <person name="Hu S."/>
            <person name="Wang D."/>
            <person name="Wang C."/>
            <person name="Pandey M.K."/>
            <person name="Ge S."/>
            <person name="Xu Q."/>
            <person name="Li N."/>
            <person name="Li G."/>
            <person name="Huang Y."/>
            <person name="Saxena R.K."/>
            <person name="Ji Y."/>
            <person name="Li M."/>
            <person name="Yan X."/>
            <person name="He Y."/>
            <person name="Liu Y."/>
            <person name="Wang X."/>
            <person name="Xiang C."/>
            <person name="Varshney R.K."/>
            <person name="Ding H."/>
            <person name="Gao S."/>
            <person name="Zong X."/>
        </authorList>
    </citation>
    <scope>NUCLEOTIDE SEQUENCE [LARGE SCALE GENOMIC DNA]</scope>
    <source>
        <strain evidence="8 9">cv. Zhongwan 6</strain>
    </source>
</reference>
<dbReference type="Gene3D" id="3.90.230.10">
    <property type="entry name" value="Creatinase/methionine aminopeptidase superfamily"/>
    <property type="match status" value="1"/>
</dbReference>
<dbReference type="GO" id="GO:0009507">
    <property type="term" value="C:chloroplast"/>
    <property type="evidence" value="ECO:0007669"/>
    <property type="project" value="TreeGrafter"/>
</dbReference>
<dbReference type="SUPFAM" id="SSF55920">
    <property type="entry name" value="Creatinase/aminopeptidase"/>
    <property type="match status" value="1"/>
</dbReference>
<evidence type="ECO:0000259" key="7">
    <source>
        <dbReference type="Pfam" id="PF00557"/>
    </source>
</evidence>
<feature type="binding site" evidence="5">
    <location>
        <position position="332"/>
    </location>
    <ligand>
        <name>a divalent metal cation</name>
        <dbReference type="ChEBI" id="CHEBI:60240"/>
        <label>2</label>
        <note>catalytic</note>
    </ligand>
</feature>
<keyword evidence="1 5" id="KW-0031">Aminopeptidase</keyword>
<feature type="binding site" evidence="5">
    <location>
        <position position="332"/>
    </location>
    <ligand>
        <name>a divalent metal cation</name>
        <dbReference type="ChEBI" id="CHEBI:60240"/>
        <label>1</label>
    </ligand>
</feature>
<dbReference type="InterPro" id="IPR000994">
    <property type="entry name" value="Pept_M24"/>
</dbReference>
<dbReference type="OrthoDB" id="3209743at2759"/>
<feature type="binding site" evidence="5">
    <location>
        <position position="195"/>
    </location>
    <ligand>
        <name>a divalent metal cation</name>
        <dbReference type="ChEBI" id="CHEBI:60240"/>
        <label>1</label>
    </ligand>
</feature>
<organism evidence="8 9">
    <name type="scientific">Pisum sativum</name>
    <name type="common">Garden pea</name>
    <name type="synonym">Lathyrus oleraceus</name>
    <dbReference type="NCBI Taxonomy" id="3888"/>
    <lineage>
        <taxon>Eukaryota</taxon>
        <taxon>Viridiplantae</taxon>
        <taxon>Streptophyta</taxon>
        <taxon>Embryophyta</taxon>
        <taxon>Tracheophyta</taxon>
        <taxon>Spermatophyta</taxon>
        <taxon>Magnoliopsida</taxon>
        <taxon>eudicotyledons</taxon>
        <taxon>Gunneridae</taxon>
        <taxon>Pentapetalae</taxon>
        <taxon>rosids</taxon>
        <taxon>fabids</taxon>
        <taxon>Fabales</taxon>
        <taxon>Fabaceae</taxon>
        <taxon>Papilionoideae</taxon>
        <taxon>50 kb inversion clade</taxon>
        <taxon>NPAAA clade</taxon>
        <taxon>Hologalegina</taxon>
        <taxon>IRL clade</taxon>
        <taxon>Fabeae</taxon>
        <taxon>Lathyrus</taxon>
    </lineage>
</organism>
<dbReference type="PRINTS" id="PR00599">
    <property type="entry name" value="MAPEPTIDASE"/>
</dbReference>
<dbReference type="GO" id="GO:0004239">
    <property type="term" value="F:initiator methionyl aminopeptidase activity"/>
    <property type="evidence" value="ECO:0007669"/>
    <property type="project" value="UniProtKB-UniRule"/>
</dbReference>